<dbReference type="Proteomes" id="UP000509260">
    <property type="component" value="Chromosome"/>
</dbReference>
<name>A0A0A0GUB0_ECOLX</name>
<feature type="transmembrane region" description="Helical" evidence="1">
    <location>
        <begin position="102"/>
        <end position="126"/>
    </location>
</feature>
<sequence>MAATHTLPLASPGMARICLYGDLQRFGRRIDLRVKTGAEAIRALATQLPAFRQKLSDGWYQVRIAGRDVSTSGLTAQLHETLPDGAVIHIVPRVAGAKSGGVFQIVLGAAAIAGSFFTAGATLAAWGAAIGAGGMTGILFSLGASMVLGGVAQMLAPKARTPRTQTTDNGKQNTYFSSLDNMVAQGNVLPVLYGEMRVGSRVVSQEISTADEGDGGQVVVIGR</sequence>
<evidence type="ECO:0000313" key="5">
    <source>
        <dbReference type="Proteomes" id="UP000509260"/>
    </source>
</evidence>
<dbReference type="InterPro" id="IPR010654">
    <property type="entry name" value="Phage_lambda_tail_I"/>
</dbReference>
<evidence type="ECO:0000313" key="4">
    <source>
        <dbReference type="Proteomes" id="UP000233549"/>
    </source>
</evidence>
<dbReference type="Pfam" id="PF06805">
    <property type="entry name" value="Lambda_tail_I"/>
    <property type="match status" value="1"/>
</dbReference>
<evidence type="ECO:0000256" key="1">
    <source>
        <dbReference type="SAM" id="Phobius"/>
    </source>
</evidence>
<keyword evidence="1" id="KW-1133">Transmembrane helix</keyword>
<gene>
    <name evidence="3" type="ORF">CWS33_26600</name>
    <name evidence="2" type="ORF">TUM18780_34220</name>
</gene>
<keyword evidence="1" id="KW-0472">Membrane</keyword>
<dbReference type="Proteomes" id="UP000233549">
    <property type="component" value="Unassembled WGS sequence"/>
</dbReference>
<dbReference type="AlphaFoldDB" id="A0A0A0GUB0"/>
<dbReference type="Gene3D" id="3.10.20.30">
    <property type="match status" value="1"/>
</dbReference>
<dbReference type="EMBL" id="PITP01000057">
    <property type="protein sequence ID" value="PKD84794.1"/>
    <property type="molecule type" value="Genomic_DNA"/>
</dbReference>
<dbReference type="InterPro" id="IPR012675">
    <property type="entry name" value="Beta-grasp_dom_sf"/>
</dbReference>
<evidence type="ECO:0000313" key="2">
    <source>
        <dbReference type="EMBL" id="BCG38260.1"/>
    </source>
</evidence>
<reference evidence="3 4" key="1">
    <citation type="submission" date="2017-12" db="EMBL/GenBank/DDBJ databases">
        <title>Rapid rising of carbapenem-resistant Enterobacteriaceae(CRE) and emergence of colistin resistance genemcr-1 in CRE in the hospital of Henan, China.</title>
        <authorList>
            <person name="Sun Q."/>
            <person name="Zhang R."/>
            <person name="Li Y."/>
            <person name="Shen Y."/>
            <person name="Zhang Y."/>
            <person name="Yang J."/>
            <person name="Shu L."/>
            <person name="Zhou H."/>
            <person name="Wang Y."/>
            <person name="Wang B."/>
            <person name="Shen Z."/>
        </authorList>
    </citation>
    <scope>NUCLEOTIDE SEQUENCE [LARGE SCALE GENOMIC DNA]</scope>
    <source>
        <strain evidence="3 4">3512</strain>
    </source>
</reference>
<dbReference type="OMA" id="LYGKMMT"/>
<keyword evidence="1" id="KW-0812">Transmembrane</keyword>
<organism evidence="3 4">
    <name type="scientific">Escherichia coli</name>
    <dbReference type="NCBI Taxonomy" id="562"/>
    <lineage>
        <taxon>Bacteria</taxon>
        <taxon>Pseudomonadati</taxon>
        <taxon>Pseudomonadota</taxon>
        <taxon>Gammaproteobacteria</taxon>
        <taxon>Enterobacterales</taxon>
        <taxon>Enterobacteriaceae</taxon>
        <taxon>Escherichia</taxon>
    </lineage>
</organism>
<reference evidence="2 5" key="2">
    <citation type="submission" date="2020-06" db="EMBL/GenBank/DDBJ databases">
        <title>Whole-genome sequencing of blaNDM-5 positive Escherichia coli isolated from a Japanese patient with no history of travel abroad.</title>
        <authorList>
            <person name="Ito Y."/>
            <person name="Aoki K."/>
            <person name="Nakayama N."/>
            <person name="Ohtsuka M."/>
            <person name="Ota M."/>
            <person name="Kaneko N."/>
            <person name="Yoshida M."/>
            <person name="Ishii Y."/>
            <person name="Tateda K."/>
            <person name="Matsuse H."/>
        </authorList>
    </citation>
    <scope>NUCLEOTIDE SEQUENCE [LARGE SCALE GENOMIC DNA]</scope>
    <source>
        <strain evidence="2 5">TUM18780</strain>
    </source>
</reference>
<evidence type="ECO:0000313" key="3">
    <source>
        <dbReference type="EMBL" id="PKD84794.1"/>
    </source>
</evidence>
<accession>A0A0A0GUB0</accession>
<proteinExistence type="predicted"/>
<dbReference type="EMBL" id="AP023197">
    <property type="protein sequence ID" value="BCG38260.1"/>
    <property type="molecule type" value="Genomic_DNA"/>
</dbReference>
<protein>
    <submittedName>
        <fullName evidence="3">Tail assembly protein</fullName>
    </submittedName>
</protein>
<feature type="transmembrane region" description="Helical" evidence="1">
    <location>
        <begin position="138"/>
        <end position="156"/>
    </location>
</feature>